<reference evidence="1 2" key="1">
    <citation type="submission" date="2021-07" db="EMBL/GenBank/DDBJ databases">
        <title>complete genome sequencing of Tessaracoccus sp.J1M15.</title>
        <authorList>
            <person name="Bae J.-W."/>
            <person name="Kim D.-y."/>
        </authorList>
    </citation>
    <scope>NUCLEOTIDE SEQUENCE [LARGE SCALE GENOMIC DNA]</scope>
    <source>
        <strain evidence="1 2">J1M15</strain>
    </source>
</reference>
<proteinExistence type="predicted"/>
<name>A0ABX8SNQ9_9ACTN</name>
<sequence>MDGQGRGIAVSPTHAQPDRRSPLVFEVHELGRRAGAMKRIDATVPAPAELVVGVIGVPEGSDIELELTLQSVTEGVLVSGTATAQLRGQCSRCLTGIEGTDSFDIQELYFYPGNEVDEEESLVVDETIDLEEVLRDTVVLELPFTPLCEDDCLGLCPDCGFNRNLDPTHTHGDRIDPRWSKLTGLTGDTPN</sequence>
<accession>A0ABX8SNQ9</accession>
<gene>
    <name evidence="1" type="ORF">KDB89_05000</name>
</gene>
<dbReference type="PANTHER" id="PTHR34374">
    <property type="entry name" value="LARGE RIBOSOMAL RNA SUBUNIT ACCUMULATION PROTEIN YCED HOMOLOG 1, CHLOROPLASTIC"/>
    <property type="match status" value="1"/>
</dbReference>
<dbReference type="Pfam" id="PF02620">
    <property type="entry name" value="YceD"/>
    <property type="match status" value="1"/>
</dbReference>
<organism evidence="1 2">
    <name type="scientific">Tessaracoccus palaemonis</name>
    <dbReference type="NCBI Taxonomy" id="2829499"/>
    <lineage>
        <taxon>Bacteria</taxon>
        <taxon>Bacillati</taxon>
        <taxon>Actinomycetota</taxon>
        <taxon>Actinomycetes</taxon>
        <taxon>Propionibacteriales</taxon>
        <taxon>Propionibacteriaceae</taxon>
        <taxon>Tessaracoccus</taxon>
    </lineage>
</organism>
<dbReference type="PANTHER" id="PTHR34374:SF1">
    <property type="entry name" value="LARGE RIBOSOMAL RNA SUBUNIT ACCUMULATION PROTEIN YCED HOMOLOG 1, CHLOROPLASTIC"/>
    <property type="match status" value="1"/>
</dbReference>
<dbReference type="InterPro" id="IPR003772">
    <property type="entry name" value="YceD"/>
</dbReference>
<evidence type="ECO:0000313" key="2">
    <source>
        <dbReference type="Proteomes" id="UP000824504"/>
    </source>
</evidence>
<keyword evidence="2" id="KW-1185">Reference proteome</keyword>
<protein>
    <submittedName>
        <fullName evidence="1">DUF177 domain-containing protein</fullName>
    </submittedName>
</protein>
<dbReference type="EMBL" id="CP079216">
    <property type="protein sequence ID" value="QXT63828.1"/>
    <property type="molecule type" value="Genomic_DNA"/>
</dbReference>
<dbReference type="Proteomes" id="UP000824504">
    <property type="component" value="Chromosome"/>
</dbReference>
<evidence type="ECO:0000313" key="1">
    <source>
        <dbReference type="EMBL" id="QXT63828.1"/>
    </source>
</evidence>